<gene>
    <name evidence="3" type="ORF">MYCIT1_LOCUS29376</name>
</gene>
<dbReference type="InterPro" id="IPR011047">
    <property type="entry name" value="Quinoprotein_ADH-like_sf"/>
</dbReference>
<accession>A0AAD2K576</accession>
<feature type="compositionally biased region" description="Pro residues" evidence="2">
    <location>
        <begin position="20"/>
        <end position="29"/>
    </location>
</feature>
<evidence type="ECO:0000256" key="1">
    <source>
        <dbReference type="SAM" id="Coils"/>
    </source>
</evidence>
<feature type="region of interest" description="Disordered" evidence="2">
    <location>
        <begin position="296"/>
        <end position="394"/>
    </location>
</feature>
<evidence type="ECO:0000313" key="4">
    <source>
        <dbReference type="Proteomes" id="UP001295794"/>
    </source>
</evidence>
<dbReference type="Gene3D" id="2.130.10.10">
    <property type="entry name" value="YVTN repeat-like/Quinoprotein amine dehydrogenase"/>
    <property type="match status" value="1"/>
</dbReference>
<evidence type="ECO:0008006" key="5">
    <source>
        <dbReference type="Google" id="ProtNLM"/>
    </source>
</evidence>
<dbReference type="InterPro" id="IPR038921">
    <property type="entry name" value="YOR389W-like"/>
</dbReference>
<feature type="region of interest" description="Disordered" evidence="2">
    <location>
        <begin position="1483"/>
        <end position="1504"/>
    </location>
</feature>
<feature type="region of interest" description="Disordered" evidence="2">
    <location>
        <begin position="1128"/>
        <end position="1180"/>
    </location>
</feature>
<feature type="compositionally biased region" description="Basic and acidic residues" evidence="2">
    <location>
        <begin position="846"/>
        <end position="856"/>
    </location>
</feature>
<dbReference type="InterPro" id="IPR015943">
    <property type="entry name" value="WD40/YVTN_repeat-like_dom_sf"/>
</dbReference>
<dbReference type="PANTHER" id="PTHR35204">
    <property type="entry name" value="YALI0A21131P"/>
    <property type="match status" value="1"/>
</dbReference>
<feature type="compositionally biased region" description="Polar residues" evidence="2">
    <location>
        <begin position="119"/>
        <end position="134"/>
    </location>
</feature>
<dbReference type="SUPFAM" id="SSF50998">
    <property type="entry name" value="Quinoprotein alcohol dehydrogenase-like"/>
    <property type="match status" value="1"/>
</dbReference>
<feature type="compositionally biased region" description="Basic and acidic residues" evidence="2">
    <location>
        <begin position="829"/>
        <end position="839"/>
    </location>
</feature>
<feature type="region of interest" description="Disordered" evidence="2">
    <location>
        <begin position="812"/>
        <end position="874"/>
    </location>
</feature>
<feature type="compositionally biased region" description="Gly residues" evidence="2">
    <location>
        <begin position="371"/>
        <end position="383"/>
    </location>
</feature>
<evidence type="ECO:0000256" key="2">
    <source>
        <dbReference type="SAM" id="MobiDB-lite"/>
    </source>
</evidence>
<keyword evidence="4" id="KW-1185">Reference proteome</keyword>
<feature type="compositionally biased region" description="Low complexity" evidence="2">
    <location>
        <begin position="320"/>
        <end position="335"/>
    </location>
</feature>
<feature type="compositionally biased region" description="Basic and acidic residues" evidence="2">
    <location>
        <begin position="254"/>
        <end position="268"/>
    </location>
</feature>
<dbReference type="Proteomes" id="UP001295794">
    <property type="component" value="Unassembled WGS sequence"/>
</dbReference>
<feature type="compositionally biased region" description="Low complexity" evidence="2">
    <location>
        <begin position="190"/>
        <end position="205"/>
    </location>
</feature>
<feature type="compositionally biased region" description="Polar residues" evidence="2">
    <location>
        <begin position="351"/>
        <end position="360"/>
    </location>
</feature>
<feature type="compositionally biased region" description="Polar residues" evidence="2">
    <location>
        <begin position="143"/>
        <end position="158"/>
    </location>
</feature>
<protein>
    <recommendedName>
        <fullName evidence="5">WD40 repeat-like protein</fullName>
    </recommendedName>
</protein>
<keyword evidence="1" id="KW-0175">Coiled coil</keyword>
<dbReference type="EMBL" id="CAVNYO010000436">
    <property type="protein sequence ID" value="CAK5279371.1"/>
    <property type="molecule type" value="Genomic_DNA"/>
</dbReference>
<feature type="compositionally biased region" description="Polar residues" evidence="2">
    <location>
        <begin position="170"/>
        <end position="189"/>
    </location>
</feature>
<feature type="compositionally biased region" description="Pro residues" evidence="2">
    <location>
        <begin position="1138"/>
        <end position="1159"/>
    </location>
</feature>
<feature type="region of interest" description="Disordered" evidence="2">
    <location>
        <begin position="1"/>
        <end position="282"/>
    </location>
</feature>
<dbReference type="PANTHER" id="PTHR35204:SF1">
    <property type="entry name" value="ENTEROTOXIN"/>
    <property type="match status" value="1"/>
</dbReference>
<comment type="caution">
    <text evidence="3">The sequence shown here is derived from an EMBL/GenBank/DDBJ whole genome shotgun (WGS) entry which is preliminary data.</text>
</comment>
<feature type="compositionally biased region" description="Polar residues" evidence="2">
    <location>
        <begin position="239"/>
        <end position="253"/>
    </location>
</feature>
<feature type="coiled-coil region" evidence="1">
    <location>
        <begin position="1065"/>
        <end position="1092"/>
    </location>
</feature>
<name>A0AAD2K576_9AGAR</name>
<reference evidence="3" key="1">
    <citation type="submission" date="2023-11" db="EMBL/GenBank/DDBJ databases">
        <authorList>
            <person name="De Vega J J."/>
            <person name="De Vega J J."/>
        </authorList>
    </citation>
    <scope>NUCLEOTIDE SEQUENCE</scope>
</reference>
<sequence>MDSRPNPPTLQELFSRGSTPPVPTQPSLPPFGNSNASSSQIDSLFQQLTASAPEQTQSEGYHSGPATPGTSNDEQPASTSSVPNSNADRQSALLSLLSGQPNPRPAPPPNPQQVPTPPSASSRSGTSPTHNETQGKILLEQLMSGNPPMSSYSDSQRSMPAAGHNPSPPFSSSSQGEYRSYQQESSPDLQQRVQAPPAQSQQQAQPPSPRKSMFDFVSPFDALSATATASTKKKAVPPSVSSGTEESSWTNLSDPKRQSVENLLDHLARSTASQMTTSQMSVAPSYGAPAYESYLAGSDFSQSDPAPPPSRHVLPPAPAPKVVANRPASPRAPSPKSHPQRGAVRTADSPAGSNQTAGSNNRRDKESSPGPRGGYKKGTGQGKAGKNQSPVPPPQTIIFDVAQPLDEIQASRDAVKSTAIALVKQDSVFLPGTTIGATHWVAYAMTRGRVRVISRSSGDRTLLQLPPGTFPISSSVSDMAVHGNRLAGVTADGGFVVWELPELITDDVPGRLLLCIAPDGSMDPLLSVKWHPREPDTLAIASSSKLYLIDLGNLHSFHGQTISQSDLPHISSTLNIPSPLIAFDFDILNYTIATISVDSNLIVWNIHDRVPYTHHTVRGEDLPSSLTYVDGGIVVGRKNGTIFQLLSMTSKSLLSTFKFVNSAQEDPDMFGHASYDARIQTLWVANCRRDSMIGLKLHLEPSSMSDSVPRYIDQVIEFPGPKSTIHFVILTADADPNGDEAHAACVAAKWSGPDPYPQGMVRQCSFVGDREIARLLVTSRAQDPPAAAAAAHQAMSAAPTAALLPPVAPMPVIPPARMRTPPSEDGEADVSREIPEPKGRKGKNVNWKEKEKDEGNNGKASGKLGSDPLGSDSVGPALAREMRKMEESLHTRLGRLIGKELDKQNQRLDEARAHDQSEDFTRQETILKLISTELTRNTTRVVEMAVKSEIQASVLPALESITKTEVKATLNDRVNTGFVDYINQSLPKEMENLLTRPDISSHFAKMLSSSLTPMIDRHIKDAVNKSLIPAFSQQSAAMHQDLLREVRTEIHSVRTELTSWQGDAFRNQEASIRELEHTVRALAEQVKFLTINTTGAAASSMPIHSYQDSPGLSVQHIPVAAAQYRQAPSYGPQHFQQAPPPPQGPPPMQQQWFNPPPIVAPQASHPPTMPQAPQSERTPPMKADQWDEMYLSCLHTQDQGKLRELLAHSNPDVVMPLNGIPLVSQPVILTIVARLASEISESSPSEESFKNALWWLQRSSTLIRPEDKLIIDFIPRVVPAVQKSLVTAKQRLALAPVLSSLCRSGATLVRIESQSTHAPYIFNGLAGLLTQWSNTLHPNGHSIVPGTLHPFTTLYHAREDPDFPPSPEWLAWDPEMSFGIMAPRAGETHLLTFRTTAEANVVYFDGMSAAWGPGWLDSQHMFIYGAKEGREKDIRLFDDYERADRLCEWAKLWDIDGIVRMNAGFELIWCDFSSPKLQLVSRLNITPPDTSPRRSRPDIRGRDLSFDTNSAPDWPDISPLAQTSTLEWIRAAARRAVSKQPHITLQTAGLVSFYNPRLTSLAPTGPMHSHRSFNISRDDAQRVVRDVEEALHSLRKGKGSGLDWGAAASGIVEYWGDRTIQLHSLLTNATEIRDDSTLPAIRRLAYTLLNPFMPAGDTPRAAGRALFFEGVPISGFDRCKFQATDFLSVAAVKDRMTSSEELLQDSVEAVLERLCHDFGIVFSESYDLKELTTAHIERWRGLVKSLMDWLDWTVWLRCEDTCPRDHICSTALWPIAWIPWWPWGPPPEDYADKTRARCIKMAL</sequence>
<proteinExistence type="predicted"/>
<feature type="compositionally biased region" description="Pro residues" evidence="2">
    <location>
        <begin position="102"/>
        <end position="118"/>
    </location>
</feature>
<feature type="compositionally biased region" description="Pro residues" evidence="2">
    <location>
        <begin position="305"/>
        <end position="319"/>
    </location>
</feature>
<feature type="compositionally biased region" description="Polar residues" evidence="2">
    <location>
        <begin position="68"/>
        <end position="99"/>
    </location>
</feature>
<feature type="compositionally biased region" description="Low complexity" evidence="2">
    <location>
        <begin position="270"/>
        <end position="281"/>
    </location>
</feature>
<feature type="compositionally biased region" description="Basic and acidic residues" evidence="2">
    <location>
        <begin position="1491"/>
        <end position="1504"/>
    </location>
</feature>
<feature type="compositionally biased region" description="Polar residues" evidence="2">
    <location>
        <begin position="32"/>
        <end position="60"/>
    </location>
</feature>
<evidence type="ECO:0000313" key="3">
    <source>
        <dbReference type="EMBL" id="CAK5279371.1"/>
    </source>
</evidence>
<organism evidence="3 4">
    <name type="scientific">Mycena citricolor</name>
    <dbReference type="NCBI Taxonomy" id="2018698"/>
    <lineage>
        <taxon>Eukaryota</taxon>
        <taxon>Fungi</taxon>
        <taxon>Dikarya</taxon>
        <taxon>Basidiomycota</taxon>
        <taxon>Agaricomycotina</taxon>
        <taxon>Agaricomycetes</taxon>
        <taxon>Agaricomycetidae</taxon>
        <taxon>Agaricales</taxon>
        <taxon>Marasmiineae</taxon>
        <taxon>Mycenaceae</taxon>
        <taxon>Mycena</taxon>
    </lineage>
</organism>